<organism evidence="2 3">
    <name type="scientific">Dactylonectria estremocensis</name>
    <dbReference type="NCBI Taxonomy" id="1079267"/>
    <lineage>
        <taxon>Eukaryota</taxon>
        <taxon>Fungi</taxon>
        <taxon>Dikarya</taxon>
        <taxon>Ascomycota</taxon>
        <taxon>Pezizomycotina</taxon>
        <taxon>Sordariomycetes</taxon>
        <taxon>Hypocreomycetidae</taxon>
        <taxon>Hypocreales</taxon>
        <taxon>Nectriaceae</taxon>
        <taxon>Dactylonectria</taxon>
    </lineage>
</organism>
<evidence type="ECO:0000256" key="1">
    <source>
        <dbReference type="SAM" id="MobiDB-lite"/>
    </source>
</evidence>
<evidence type="ECO:0000313" key="3">
    <source>
        <dbReference type="Proteomes" id="UP000717696"/>
    </source>
</evidence>
<dbReference type="Proteomes" id="UP000717696">
    <property type="component" value="Unassembled WGS sequence"/>
</dbReference>
<dbReference type="AlphaFoldDB" id="A0A9P9J465"/>
<protein>
    <recommendedName>
        <fullName evidence="4">Transcription factor domain-containing protein</fullName>
    </recommendedName>
</protein>
<dbReference type="PANTHER" id="PTHR37540">
    <property type="entry name" value="TRANSCRIPTION FACTOR (ACR-2), PUTATIVE-RELATED-RELATED"/>
    <property type="match status" value="1"/>
</dbReference>
<gene>
    <name evidence="2" type="ORF">B0J13DRAFT_556820</name>
</gene>
<proteinExistence type="predicted"/>
<reference evidence="2" key="1">
    <citation type="journal article" date="2021" name="Nat. Commun.">
        <title>Genetic determinants of endophytism in the Arabidopsis root mycobiome.</title>
        <authorList>
            <person name="Mesny F."/>
            <person name="Miyauchi S."/>
            <person name="Thiergart T."/>
            <person name="Pickel B."/>
            <person name="Atanasova L."/>
            <person name="Karlsson M."/>
            <person name="Huettel B."/>
            <person name="Barry K.W."/>
            <person name="Haridas S."/>
            <person name="Chen C."/>
            <person name="Bauer D."/>
            <person name="Andreopoulos W."/>
            <person name="Pangilinan J."/>
            <person name="LaButti K."/>
            <person name="Riley R."/>
            <person name="Lipzen A."/>
            <person name="Clum A."/>
            <person name="Drula E."/>
            <person name="Henrissat B."/>
            <person name="Kohler A."/>
            <person name="Grigoriev I.V."/>
            <person name="Martin F.M."/>
            <person name="Hacquard S."/>
        </authorList>
    </citation>
    <scope>NUCLEOTIDE SEQUENCE</scope>
    <source>
        <strain evidence="2">MPI-CAGE-AT-0021</strain>
    </source>
</reference>
<dbReference type="EMBL" id="JAGMUU010000012">
    <property type="protein sequence ID" value="KAH7141425.1"/>
    <property type="molecule type" value="Genomic_DNA"/>
</dbReference>
<name>A0A9P9J465_9HYPO</name>
<dbReference type="OrthoDB" id="3469466at2759"/>
<evidence type="ECO:0000313" key="2">
    <source>
        <dbReference type="EMBL" id="KAH7141425.1"/>
    </source>
</evidence>
<feature type="region of interest" description="Disordered" evidence="1">
    <location>
        <begin position="1"/>
        <end position="25"/>
    </location>
</feature>
<comment type="caution">
    <text evidence="2">The sequence shown here is derived from an EMBL/GenBank/DDBJ whole genome shotgun (WGS) entry which is preliminary data.</text>
</comment>
<evidence type="ECO:0008006" key="4">
    <source>
        <dbReference type="Google" id="ProtNLM"/>
    </source>
</evidence>
<sequence>MGTAKALDQSPRTNLRPVAPKPVVSKPWDDSTSSWDIYSSDHLPSRSLIAGGFGDDGYSTLADGMTGLEFADGSSTQGAGALSRLSAHVNRSPDLNILLGPISCVTDAQRIWHYALTIVLPTLGVKTQEGEPLHVALFRSATMEQAVFYAVLVGGATQRLTQTQSQEDARVLMIAQNKTAEAVRESLARGTVTEGILFAIMTLALKRNDGSTSIPVAQRYIGGFSSPVRNVGGLDWVGQLQFSSAHTSMCIQLLRDRWTRGNSLPGLLDYLQLSELYRASLNLTRPEVDLRSHADVSRDALAQFGLGEPDRFQVHDALKAVVADMRVCCQLIKQMSDQDAEVKYFIRLRNEMQYRLLCISTDQNKAELLAIMIFSYGVIFPISDPWPLSQLTKKLYFEILAETAFDEARTKLLLWASAIGAIASCGGEFQGGYTLLVAKHANTLGVQGWDEAVKILDTFLWLDSACSGGGQLVWGNALVYMEINT</sequence>
<keyword evidence="3" id="KW-1185">Reference proteome</keyword>
<accession>A0A9P9J465</accession>
<dbReference type="PANTHER" id="PTHR37540:SF5">
    <property type="entry name" value="TRANSCRIPTION FACTOR DOMAIN-CONTAINING PROTEIN"/>
    <property type="match status" value="1"/>
</dbReference>